<dbReference type="Proteomes" id="UP000614350">
    <property type="component" value="Unassembled WGS sequence"/>
</dbReference>
<evidence type="ECO:0000256" key="7">
    <source>
        <dbReference type="ARBA" id="ARBA00023136"/>
    </source>
</evidence>
<dbReference type="PANTHER" id="PTHR21212">
    <property type="entry name" value="BERNARDINELLI-SEIP CONGENITAL LIPODYSTROPHY 2 HOMOLOG BSCL2 PROTEIN"/>
    <property type="match status" value="1"/>
</dbReference>
<keyword evidence="4" id="KW-0256">Endoplasmic reticulum</keyword>
<sequence length="374" mass="42880">MLICITLVWYHWSTVEPSVRFLLNCVKKVQVMLISRSFRRITKKWFNMQKKTTQGVQSAKEAVFRGGVIIVSAILIIWLSVFLYTAFYYAYMPSMSYVRPVHLQFKSCDEDKGICSFPSAHVQLTKKQNILMVGQPYKINLHLEMPESPANKELGMFMVCAQLRSRDGFLVEHACRSAMLHYRSTLLHMLSTFTFSPMMIFGTTEEKQNVVLELFGNFEEDQSHPVTIIYIEIQSRYIEFYSASIIINANLSGLRYLMFHWPILSAIIGIGTNLFFLALISILSYLHFAMEEEDKEENFVYERGESEEEKDIKTLSDLSSDSSSLEDVPALEDIPKSREEALSSHSSDPILGEPSYIQEISTLIAESSDVELTK</sequence>
<dbReference type="Pfam" id="PF06775">
    <property type="entry name" value="Seipin"/>
    <property type="match status" value="1"/>
</dbReference>
<dbReference type="GO" id="GO:0006629">
    <property type="term" value="P:lipid metabolic process"/>
    <property type="evidence" value="ECO:0007669"/>
    <property type="project" value="UniProtKB-KW"/>
</dbReference>
<keyword evidence="5 9" id="KW-1133">Transmembrane helix</keyword>
<keyword evidence="3 9" id="KW-0812">Transmembrane</keyword>
<evidence type="ECO:0000256" key="1">
    <source>
        <dbReference type="ARBA" id="ARBA00004477"/>
    </source>
</evidence>
<dbReference type="AlphaFoldDB" id="A0A834K232"/>
<dbReference type="GO" id="GO:0005789">
    <property type="term" value="C:endoplasmic reticulum membrane"/>
    <property type="evidence" value="ECO:0007669"/>
    <property type="project" value="UniProtKB-SubCell"/>
</dbReference>
<comment type="subcellular location">
    <subcellularLocation>
        <location evidence="1">Endoplasmic reticulum membrane</location>
        <topology evidence="1">Multi-pass membrane protein</topology>
    </subcellularLocation>
</comment>
<evidence type="ECO:0000256" key="3">
    <source>
        <dbReference type="ARBA" id="ARBA00022692"/>
    </source>
</evidence>
<feature type="transmembrane region" description="Helical" evidence="9">
    <location>
        <begin position="68"/>
        <end position="91"/>
    </location>
</feature>
<dbReference type="InterPro" id="IPR009617">
    <property type="entry name" value="Seipin"/>
</dbReference>
<dbReference type="GO" id="GO:0140042">
    <property type="term" value="P:lipid droplet formation"/>
    <property type="evidence" value="ECO:0007669"/>
    <property type="project" value="UniProtKB-ARBA"/>
</dbReference>
<evidence type="ECO:0000256" key="6">
    <source>
        <dbReference type="ARBA" id="ARBA00023098"/>
    </source>
</evidence>
<evidence type="ECO:0000256" key="9">
    <source>
        <dbReference type="SAM" id="Phobius"/>
    </source>
</evidence>
<evidence type="ECO:0000256" key="5">
    <source>
        <dbReference type="ARBA" id="ARBA00022989"/>
    </source>
</evidence>
<evidence type="ECO:0000256" key="2">
    <source>
        <dbReference type="ARBA" id="ARBA00022064"/>
    </source>
</evidence>
<keyword evidence="6" id="KW-0443">Lipid metabolism</keyword>
<protein>
    <recommendedName>
        <fullName evidence="2">Seipin</fullName>
    </recommendedName>
</protein>
<feature type="compositionally biased region" description="Low complexity" evidence="8">
    <location>
        <begin position="315"/>
        <end position="325"/>
    </location>
</feature>
<proteinExistence type="predicted"/>
<keyword evidence="7 9" id="KW-0472">Membrane</keyword>
<evidence type="ECO:0000256" key="4">
    <source>
        <dbReference type="ARBA" id="ARBA00022824"/>
    </source>
</evidence>
<evidence type="ECO:0000256" key="8">
    <source>
        <dbReference type="SAM" id="MobiDB-lite"/>
    </source>
</evidence>
<organism evidence="10 11">
    <name type="scientific">Vespula vulgaris</name>
    <name type="common">Yellow jacket</name>
    <name type="synonym">Wasp</name>
    <dbReference type="NCBI Taxonomy" id="7454"/>
    <lineage>
        <taxon>Eukaryota</taxon>
        <taxon>Metazoa</taxon>
        <taxon>Ecdysozoa</taxon>
        <taxon>Arthropoda</taxon>
        <taxon>Hexapoda</taxon>
        <taxon>Insecta</taxon>
        <taxon>Pterygota</taxon>
        <taxon>Neoptera</taxon>
        <taxon>Endopterygota</taxon>
        <taxon>Hymenoptera</taxon>
        <taxon>Apocrita</taxon>
        <taxon>Aculeata</taxon>
        <taxon>Vespoidea</taxon>
        <taxon>Vespidae</taxon>
        <taxon>Vespinae</taxon>
        <taxon>Vespula</taxon>
    </lineage>
</organism>
<evidence type="ECO:0000313" key="11">
    <source>
        <dbReference type="Proteomes" id="UP000614350"/>
    </source>
</evidence>
<name>A0A834K232_VESVU</name>
<reference evidence="10" key="1">
    <citation type="journal article" date="2020" name="G3 (Bethesda)">
        <title>High-Quality Assemblies for Three Invasive Social Wasps from the &lt;i&gt;Vespula&lt;/i&gt; Genus.</title>
        <authorList>
            <person name="Harrop T.W.R."/>
            <person name="Guhlin J."/>
            <person name="McLaughlin G.M."/>
            <person name="Permina E."/>
            <person name="Stockwell P."/>
            <person name="Gilligan J."/>
            <person name="Le Lec M.F."/>
            <person name="Gruber M.A.M."/>
            <person name="Quinn O."/>
            <person name="Lovegrove M."/>
            <person name="Duncan E.J."/>
            <person name="Remnant E.J."/>
            <person name="Van Eeckhoven J."/>
            <person name="Graham B."/>
            <person name="Knapp R.A."/>
            <person name="Langford K.W."/>
            <person name="Kronenberg Z."/>
            <person name="Press M.O."/>
            <person name="Eacker S.M."/>
            <person name="Wilson-Rankin E.E."/>
            <person name="Purcell J."/>
            <person name="Lester P.J."/>
            <person name="Dearden P.K."/>
        </authorList>
    </citation>
    <scope>NUCLEOTIDE SEQUENCE</scope>
    <source>
        <strain evidence="10">Marl-1</strain>
    </source>
</reference>
<feature type="region of interest" description="Disordered" evidence="8">
    <location>
        <begin position="299"/>
        <end position="330"/>
    </location>
</feature>
<feature type="transmembrane region" description="Helical" evidence="9">
    <location>
        <begin position="261"/>
        <end position="286"/>
    </location>
</feature>
<gene>
    <name evidence="10" type="ORF">HZH66_006861</name>
</gene>
<feature type="compositionally biased region" description="Basic and acidic residues" evidence="8">
    <location>
        <begin position="299"/>
        <end position="314"/>
    </location>
</feature>
<dbReference type="EMBL" id="JACSEA010000006">
    <property type="protein sequence ID" value="KAF7398964.1"/>
    <property type="molecule type" value="Genomic_DNA"/>
</dbReference>
<keyword evidence="11" id="KW-1185">Reference proteome</keyword>
<accession>A0A834K232</accession>
<dbReference type="CDD" id="cd23995">
    <property type="entry name" value="Seipin_BSCL2_like"/>
    <property type="match status" value="1"/>
</dbReference>
<comment type="caution">
    <text evidence="10">The sequence shown here is derived from an EMBL/GenBank/DDBJ whole genome shotgun (WGS) entry which is preliminary data.</text>
</comment>
<dbReference type="PANTHER" id="PTHR21212:SF0">
    <property type="entry name" value="SEIPIN"/>
    <property type="match status" value="1"/>
</dbReference>
<evidence type="ECO:0000313" key="10">
    <source>
        <dbReference type="EMBL" id="KAF7398964.1"/>
    </source>
</evidence>